<evidence type="ECO:0000259" key="4">
    <source>
        <dbReference type="Pfam" id="PF00472"/>
    </source>
</evidence>
<feature type="compositionally biased region" description="Polar residues" evidence="3">
    <location>
        <begin position="125"/>
        <end position="135"/>
    </location>
</feature>
<protein>
    <submittedName>
        <fullName evidence="5">Class I peptide chain release factor</fullName>
    </submittedName>
</protein>
<dbReference type="InterPro" id="IPR000352">
    <property type="entry name" value="Pep_chain_release_fac_I"/>
</dbReference>
<dbReference type="AlphaFoldDB" id="A0A0F0CT91"/>
<evidence type="ECO:0000256" key="2">
    <source>
        <dbReference type="ARBA" id="ARBA00022946"/>
    </source>
</evidence>
<dbReference type="SUPFAM" id="SSF75620">
    <property type="entry name" value="Release factor"/>
    <property type="match status" value="1"/>
</dbReference>
<evidence type="ECO:0000313" key="5">
    <source>
        <dbReference type="EMBL" id="KJJ84741.1"/>
    </source>
</evidence>
<dbReference type="EMBL" id="JYNY01000275">
    <property type="protein sequence ID" value="KJJ84741.1"/>
    <property type="molecule type" value="Genomic_DNA"/>
</dbReference>
<comment type="similarity">
    <text evidence="1">Belongs to the prokaryotic/mitochondrial release factor family.</text>
</comment>
<organism evidence="5 6">
    <name type="scientific">Candidatus Omnitrophus magneticus</name>
    <dbReference type="NCBI Taxonomy" id="1609969"/>
    <lineage>
        <taxon>Bacteria</taxon>
        <taxon>Pseudomonadati</taxon>
        <taxon>Candidatus Omnitrophota</taxon>
        <taxon>Candidatus Omnitrophus</taxon>
    </lineage>
</organism>
<dbReference type="Proteomes" id="UP000033428">
    <property type="component" value="Unassembled WGS sequence"/>
</dbReference>
<evidence type="ECO:0000256" key="3">
    <source>
        <dbReference type="SAM" id="MobiDB-lite"/>
    </source>
</evidence>
<reference evidence="5 6" key="1">
    <citation type="submission" date="2015-02" db="EMBL/GenBank/DDBJ databases">
        <title>Single-cell genomics of uncultivated deep-branching MTB reveals a conserved set of magnetosome genes.</title>
        <authorList>
            <person name="Kolinko S."/>
            <person name="Richter M."/>
            <person name="Glockner F.O."/>
            <person name="Brachmann A."/>
            <person name="Schuler D."/>
        </authorList>
    </citation>
    <scope>NUCLEOTIDE SEQUENCE [LARGE SCALE GENOMIC DNA]</scope>
    <source>
        <strain evidence="5">SKK-01</strain>
    </source>
</reference>
<feature type="region of interest" description="Disordered" evidence="3">
    <location>
        <begin position="95"/>
        <end position="135"/>
    </location>
</feature>
<dbReference type="Pfam" id="PF00472">
    <property type="entry name" value="RF-1"/>
    <property type="match status" value="1"/>
</dbReference>
<name>A0A0F0CT91_9BACT</name>
<comment type="caution">
    <text evidence="5">The sequence shown here is derived from an EMBL/GenBank/DDBJ whole genome shotgun (WGS) entry which is preliminary data.</text>
</comment>
<dbReference type="InterPro" id="IPR052405">
    <property type="entry name" value="Mito_Transl_Release_Factor"/>
</dbReference>
<accession>A0A0F0CT91</accession>
<dbReference type="GO" id="GO:0003747">
    <property type="term" value="F:translation release factor activity"/>
    <property type="evidence" value="ECO:0007669"/>
    <property type="project" value="InterPro"/>
</dbReference>
<dbReference type="PANTHER" id="PTHR46203">
    <property type="entry name" value="PROBABLE PEPTIDE CHAIN RELEASE FACTOR C12ORF65"/>
    <property type="match status" value="1"/>
</dbReference>
<feature type="domain" description="Prokaryotic-type class I peptide chain release factors" evidence="4">
    <location>
        <begin position="27"/>
        <end position="127"/>
    </location>
</feature>
<dbReference type="InterPro" id="IPR045853">
    <property type="entry name" value="Pep_chain_release_fac_I_sf"/>
</dbReference>
<keyword evidence="6" id="KW-1185">Reference proteome</keyword>
<feature type="compositionally biased region" description="Basic residues" evidence="3">
    <location>
        <begin position="106"/>
        <end position="119"/>
    </location>
</feature>
<evidence type="ECO:0000256" key="1">
    <source>
        <dbReference type="ARBA" id="ARBA00010835"/>
    </source>
</evidence>
<sequence>MLKRCILTDFAVKPEKNLQLQKKMTLLNILESELEENFIRCSGRGGQKVNKTSAGVYIKHIPTGIEVKCMKERSQSINRFLARRLLAEKIEAAMKGDGDPTLNKTLKAKKQKLKRKSRAVAKYSYKTQQGDNNVD</sequence>
<dbReference type="PANTHER" id="PTHR46203:SF1">
    <property type="entry name" value="MITOCHONDRIAL TRANSLATION RELEASE FACTOR IN RESCUE"/>
    <property type="match status" value="1"/>
</dbReference>
<dbReference type="Gene3D" id="3.30.160.20">
    <property type="match status" value="1"/>
</dbReference>
<gene>
    <name evidence="5" type="ORF">OMAG_001386</name>
</gene>
<evidence type="ECO:0000313" key="6">
    <source>
        <dbReference type="Proteomes" id="UP000033428"/>
    </source>
</evidence>
<proteinExistence type="inferred from homology"/>
<keyword evidence="2" id="KW-0809">Transit peptide</keyword>